<reference evidence="2 3" key="1">
    <citation type="journal article" date="2020" name="ISME J.">
        <title>Enrichment and physiological characterization of a novel comammox Nitrospira indicates ammonium inhibition of complete nitrification.</title>
        <authorList>
            <person name="Sakoula D."/>
            <person name="Koch H."/>
            <person name="Frank J."/>
            <person name="Jetten M.S.M."/>
            <person name="van Kessel M.A.H.J."/>
            <person name="Lucker S."/>
        </authorList>
    </citation>
    <scope>NUCLEOTIDE SEQUENCE [LARGE SCALE GENOMIC DNA]</scope>
    <source>
        <strain evidence="2">Comreactor17</strain>
    </source>
</reference>
<accession>A0A7S8FCF8</accession>
<organism evidence="2 3">
    <name type="scientific">Candidatus Nitrospira kreftii</name>
    <dbReference type="NCBI Taxonomy" id="2652173"/>
    <lineage>
        <taxon>Bacteria</taxon>
        <taxon>Pseudomonadati</taxon>
        <taxon>Nitrospirota</taxon>
        <taxon>Nitrospiria</taxon>
        <taxon>Nitrospirales</taxon>
        <taxon>Nitrospiraceae</taxon>
        <taxon>Nitrospira</taxon>
    </lineage>
</organism>
<sequence>MKKLEKIKVVEDQKHGQNDVDNHTGQNYNVKHF</sequence>
<dbReference type="Proteomes" id="UP000593737">
    <property type="component" value="Chromosome"/>
</dbReference>
<evidence type="ECO:0000313" key="3">
    <source>
        <dbReference type="Proteomes" id="UP000593737"/>
    </source>
</evidence>
<protein>
    <submittedName>
        <fullName evidence="2">Uncharacterized protein</fullName>
    </submittedName>
</protein>
<dbReference type="AlphaFoldDB" id="A0A7S8FCF8"/>
<dbReference type="EMBL" id="CP047423">
    <property type="protein sequence ID" value="QPD03283.1"/>
    <property type="molecule type" value="Genomic_DNA"/>
</dbReference>
<name>A0A7S8FCF8_9BACT</name>
<evidence type="ECO:0000256" key="1">
    <source>
        <dbReference type="SAM" id="MobiDB-lite"/>
    </source>
</evidence>
<dbReference type="KEGG" id="nkf:Nkreftii_001057"/>
<proteinExistence type="predicted"/>
<feature type="region of interest" description="Disordered" evidence="1">
    <location>
        <begin position="1"/>
        <end position="33"/>
    </location>
</feature>
<evidence type="ECO:0000313" key="2">
    <source>
        <dbReference type="EMBL" id="QPD03283.1"/>
    </source>
</evidence>
<feature type="compositionally biased region" description="Polar residues" evidence="1">
    <location>
        <begin position="23"/>
        <end position="33"/>
    </location>
</feature>
<gene>
    <name evidence="2" type="ORF">Nkreftii_001057</name>
</gene>
<feature type="compositionally biased region" description="Basic and acidic residues" evidence="1">
    <location>
        <begin position="1"/>
        <end position="22"/>
    </location>
</feature>